<proteinExistence type="predicted"/>
<protein>
    <submittedName>
        <fullName evidence="1">Uncharacterized protein</fullName>
    </submittedName>
</protein>
<dbReference type="EMBL" id="AP026560">
    <property type="protein sequence ID" value="BDP41837.1"/>
    <property type="molecule type" value="Genomic_DNA"/>
</dbReference>
<dbReference type="Proteomes" id="UP001064971">
    <property type="component" value="Chromosome"/>
</dbReference>
<organism evidence="1 2">
    <name type="scientific">Deinococcus aetherius</name>
    <dbReference type="NCBI Taxonomy" id="200252"/>
    <lineage>
        <taxon>Bacteria</taxon>
        <taxon>Thermotogati</taxon>
        <taxon>Deinococcota</taxon>
        <taxon>Deinococci</taxon>
        <taxon>Deinococcales</taxon>
        <taxon>Deinococcaceae</taxon>
        <taxon>Deinococcus</taxon>
    </lineage>
</organism>
<reference evidence="1" key="1">
    <citation type="submission" date="2022-07" db="EMBL/GenBank/DDBJ databases">
        <title>Complete Genome Sequence of the Radioresistant Bacterium Deinococcus aetherius ST0316, Isolated from the Air Dust collected in Lower Stratosphere above Japan.</title>
        <authorList>
            <person name="Satoh K."/>
            <person name="Hagiwara K."/>
            <person name="Katsumata K."/>
            <person name="Kubo A."/>
            <person name="Yokobori S."/>
            <person name="Yamagishi A."/>
            <person name="Oono Y."/>
            <person name="Narumi I."/>
        </authorList>
    </citation>
    <scope>NUCLEOTIDE SEQUENCE</scope>
    <source>
        <strain evidence="1">ST0316</strain>
    </source>
</reference>
<sequence length="92" mass="9888">MKISPAPPSANCPRWVRWKSFASPFWALYMHMGETTARLGSVRLRSLSGVNSRGVVVSPPDVGVVAVTVVPGWVMPPNLATPAQVRQMADAS</sequence>
<keyword evidence="2" id="KW-1185">Reference proteome</keyword>
<evidence type="ECO:0000313" key="2">
    <source>
        <dbReference type="Proteomes" id="UP001064971"/>
    </source>
</evidence>
<gene>
    <name evidence="1" type="ORF">DAETH_18060</name>
</gene>
<accession>A0ABM8ADP3</accession>
<evidence type="ECO:0000313" key="1">
    <source>
        <dbReference type="EMBL" id="BDP41837.1"/>
    </source>
</evidence>
<name>A0ABM8ADP3_9DEIO</name>